<dbReference type="Gene3D" id="1.25.10.10">
    <property type="entry name" value="Leucine-rich Repeat Variant"/>
    <property type="match status" value="1"/>
</dbReference>
<dbReference type="InterPro" id="IPR039874">
    <property type="entry name" value="WAPL"/>
</dbReference>
<protein>
    <recommendedName>
        <fullName evidence="3">Wings apart-like protein C-terminal domain-containing protein</fullName>
    </recommendedName>
</protein>
<name>A0A2P6NLW4_9EUKA</name>
<evidence type="ECO:0000256" key="1">
    <source>
        <dbReference type="ARBA" id="ARBA00006854"/>
    </source>
</evidence>
<evidence type="ECO:0000259" key="3">
    <source>
        <dbReference type="Pfam" id="PF07814"/>
    </source>
</evidence>
<keyword evidence="5" id="KW-1185">Reference proteome</keyword>
<evidence type="ECO:0000256" key="2">
    <source>
        <dbReference type="SAM" id="MobiDB-lite"/>
    </source>
</evidence>
<proteinExistence type="inferred from homology"/>
<gene>
    <name evidence="4" type="ORF">PROFUN_07566</name>
</gene>
<dbReference type="InterPro" id="IPR016024">
    <property type="entry name" value="ARM-type_fold"/>
</dbReference>
<dbReference type="EMBL" id="MDYQ01000054">
    <property type="protein sequence ID" value="PRP84912.1"/>
    <property type="molecule type" value="Genomic_DNA"/>
</dbReference>
<dbReference type="STRING" id="1890364.A0A2P6NLW4"/>
<dbReference type="InParanoid" id="A0A2P6NLW4"/>
<dbReference type="PANTHER" id="PTHR22100:SF13">
    <property type="entry name" value="WINGS APART-LIKE PROTEIN HOMOLOG"/>
    <property type="match status" value="1"/>
</dbReference>
<sequence length="555" mass="63267">MTSLTPVRTYSRRKIVSPPKLQIDEEEKENTENGWADSSQELSSQDDVNGSIDDFFLFDIEKRKLVKDEIKVKSDKRSIKPSSQPPLKKHKKNSPRMTSRTMKNLPSIMSDRTTLELSDQGNTSMMEDELRFLLEGLAVKKPVTARQKSAFNLVKLCQSEPLQVGQMLRSMDKFDSLIELLGQTSPSPSSPTHVMDSDLALAASSVLYYLVQEPQNTEYVTLQSIQLILTLCLYEDKEEKSDMKDKLLKLLGREREKGATSSLCMDSLSYIVSRLTGDRLNLLRSRIYSLKIIDRVVQLIEKSVNELKQCKEETGSLHYECEKLKMLFNLIDHVTYGEEGGKIIGKTLLGSILQHMDIVSEIIFEGEESHESIWSSLSAAQRAIINLTNNNSEISHLFTQLEGVPLLLKFLNNFPTQKDEHVFDVYIQTLALFINVVECHEHCQEAMQSPSHTLEYLYQIYQDRVVDGRVFAFEKSETEGNILASYINLLLALLCQEERCKEVMRHILSTDQIINIINVIQEFIMYQKAAGVLSPDVLHSLVNVIRGLNQSYIKQ</sequence>
<evidence type="ECO:0000313" key="4">
    <source>
        <dbReference type="EMBL" id="PRP84912.1"/>
    </source>
</evidence>
<comment type="similarity">
    <text evidence="1">Belongs to the WAPL family.</text>
</comment>
<feature type="region of interest" description="Disordered" evidence="2">
    <location>
        <begin position="74"/>
        <end position="101"/>
    </location>
</feature>
<dbReference type="AlphaFoldDB" id="A0A2P6NLW4"/>
<organism evidence="4 5">
    <name type="scientific">Planoprotostelium fungivorum</name>
    <dbReference type="NCBI Taxonomy" id="1890364"/>
    <lineage>
        <taxon>Eukaryota</taxon>
        <taxon>Amoebozoa</taxon>
        <taxon>Evosea</taxon>
        <taxon>Variosea</taxon>
        <taxon>Cavosteliida</taxon>
        <taxon>Cavosteliaceae</taxon>
        <taxon>Planoprotostelium</taxon>
    </lineage>
</organism>
<dbReference type="Proteomes" id="UP000241769">
    <property type="component" value="Unassembled WGS sequence"/>
</dbReference>
<dbReference type="InterPro" id="IPR022771">
    <property type="entry name" value="WAPL_C"/>
</dbReference>
<evidence type="ECO:0000313" key="5">
    <source>
        <dbReference type="Proteomes" id="UP000241769"/>
    </source>
</evidence>
<feature type="region of interest" description="Disordered" evidence="2">
    <location>
        <begin position="1"/>
        <end position="49"/>
    </location>
</feature>
<comment type="caution">
    <text evidence="4">The sequence shown here is derived from an EMBL/GenBank/DDBJ whole genome shotgun (WGS) entry which is preliminary data.</text>
</comment>
<dbReference type="InterPro" id="IPR011989">
    <property type="entry name" value="ARM-like"/>
</dbReference>
<reference evidence="4 5" key="1">
    <citation type="journal article" date="2018" name="Genome Biol. Evol.">
        <title>Multiple Roots of Fruiting Body Formation in Amoebozoa.</title>
        <authorList>
            <person name="Hillmann F."/>
            <person name="Forbes G."/>
            <person name="Novohradska S."/>
            <person name="Ferling I."/>
            <person name="Riege K."/>
            <person name="Groth M."/>
            <person name="Westermann M."/>
            <person name="Marz M."/>
            <person name="Spaller T."/>
            <person name="Winckler T."/>
            <person name="Schaap P."/>
            <person name="Glockner G."/>
        </authorList>
    </citation>
    <scope>NUCLEOTIDE SEQUENCE [LARGE SCALE GENOMIC DNA]</scope>
    <source>
        <strain evidence="4 5">Jena</strain>
    </source>
</reference>
<feature type="compositionally biased region" description="Polar residues" evidence="2">
    <location>
        <begin position="32"/>
        <end position="48"/>
    </location>
</feature>
<feature type="domain" description="Wings apart-like protein C-terminal" evidence="3">
    <location>
        <begin position="112"/>
        <end position="441"/>
    </location>
</feature>
<dbReference type="SUPFAM" id="SSF48371">
    <property type="entry name" value="ARM repeat"/>
    <property type="match status" value="1"/>
</dbReference>
<accession>A0A2P6NLW4</accession>
<dbReference type="Pfam" id="PF07814">
    <property type="entry name" value="WAPL"/>
    <property type="match status" value="1"/>
</dbReference>
<dbReference type="PANTHER" id="PTHR22100">
    <property type="entry name" value="WINGS APART-LIKE PROTEIN HOMOLOG"/>
    <property type="match status" value="1"/>
</dbReference>